<sequence length="788" mass="84358">MASAGRSVVVLERGRAYPPGSFPRTPSGISHNFWEPAAGRHGLFQMWSFAGLDGIASAGLGGGSLIYANVLLRKDEKWFVHEQALPNGGYENWPISRADLDPHYDEVERMIGASAYPYTDTPKTNAMREAADGAGLSMMLPPLAISFSRRPGEEPVRMGEIPDPEYGNVHGLPRATCVGCGECDLGCNYGAKNTLDHTYLSAAQHAGADIRVRHEVKGFRPLDGGGYEVTYVVHTGQDGEPAVDLPVQTIECERLVLAAGTFGSSYLLLRNRAALPGLSDALGTRFSGNGDLLGFVMQAMDGEVGRQLAANTGPVITSAIRVPDDMDGESDGDGTRGHYIEDAGYPAFGAWLAETTGALGTVGRAAKFATERLVGTLTDSDATSVGADLALLLGDARLTSTSLPLLGMGRDVPDGVLRLREGRLEVDWTTETSLEYFNGVRGTMRTIAEQLGGTYADNPLWWVKRVITVHPLGGAPMGRHDREGVCDSYGEVYGHPGLYVLDGALLPGPVGANPSLTIAAVADRASTHLLETTAASSHIAPAPAEDLPQATSEPQAEDVAPGLVTGASAPSSTSSAGASGIRFTEQMKGFAALGVDDPQAGHDAGKKARERMMFELTISVDDVDRFVSEPGHQGRAEGYVECDLLGGRLDVERGWFNLFVEADDPDERKMLYRLWLTGPGGNPMTFTGFKEVRDEPGLDVWRDTSTLYVRVLEGHVDPDAGDDGVPVLGAGIITIHIPDFMKQLTTFRTWGDHRIGAMEGFGKLFLGQLWEVYGRFATHDEVEPEEAR</sequence>
<evidence type="ECO:0000256" key="4">
    <source>
        <dbReference type="ARBA" id="ARBA00022630"/>
    </source>
</evidence>
<evidence type="ECO:0000256" key="3">
    <source>
        <dbReference type="ARBA" id="ARBA00022548"/>
    </source>
</evidence>
<evidence type="ECO:0000256" key="8">
    <source>
        <dbReference type="ARBA" id="ARBA00023166"/>
    </source>
</evidence>
<dbReference type="PANTHER" id="PTHR47470:SF1">
    <property type="entry name" value="FAD-DEPENDENT OXIDOREDUCTASE 2 FAD BINDING DOMAIN-CONTAINING PROTEIN"/>
    <property type="match status" value="1"/>
</dbReference>
<evidence type="ECO:0000259" key="17">
    <source>
        <dbReference type="Pfam" id="PF05199"/>
    </source>
</evidence>
<dbReference type="Proteomes" id="UP000640489">
    <property type="component" value="Unassembled WGS sequence"/>
</dbReference>
<dbReference type="EC" id="5.3.3.1" evidence="11"/>
<evidence type="ECO:0000313" key="19">
    <source>
        <dbReference type="Proteomes" id="UP000640489"/>
    </source>
</evidence>
<comment type="caution">
    <text evidence="18">The sequence shown here is derived from an EMBL/GenBank/DDBJ whole genome shotgun (WGS) entry which is preliminary data.</text>
</comment>
<evidence type="ECO:0000256" key="5">
    <source>
        <dbReference type="ARBA" id="ARBA00022827"/>
    </source>
</evidence>
<reference evidence="18" key="1">
    <citation type="submission" date="2020-11" db="EMBL/GenBank/DDBJ databases">
        <title>Nocardioides sp. nov., isolated from Soil of Cynanchum wilfordii Hemsley rhizosphere.</title>
        <authorList>
            <person name="Lee J.-S."/>
            <person name="Suh M.K."/>
            <person name="Kim J.-S."/>
        </authorList>
    </citation>
    <scope>NUCLEOTIDE SEQUENCE</scope>
    <source>
        <strain evidence="18">KCTC 19275</strain>
    </source>
</reference>
<comment type="pathway">
    <text evidence="12">Steroid metabolism; cholesterol degradation.</text>
</comment>
<keyword evidence="3" id="KW-0153">Cholesterol metabolism</keyword>
<evidence type="ECO:0000256" key="10">
    <source>
        <dbReference type="ARBA" id="ARBA00023235"/>
    </source>
</evidence>
<evidence type="ECO:0000313" key="18">
    <source>
        <dbReference type="EMBL" id="MBF4765062.1"/>
    </source>
</evidence>
<evidence type="ECO:0000256" key="9">
    <source>
        <dbReference type="ARBA" id="ARBA00023221"/>
    </source>
</evidence>
<keyword evidence="8" id="KW-1207">Sterol metabolism</keyword>
<keyword evidence="19" id="KW-1185">Reference proteome</keyword>
<evidence type="ECO:0000256" key="1">
    <source>
        <dbReference type="ARBA" id="ARBA00001974"/>
    </source>
</evidence>
<keyword evidence="5" id="KW-0274">FAD</keyword>
<keyword evidence="7" id="KW-0443">Lipid metabolism</keyword>
<comment type="cofactor">
    <cofactor evidence="1">
        <name>FAD</name>
        <dbReference type="ChEBI" id="CHEBI:57692"/>
    </cofactor>
</comment>
<dbReference type="InterPro" id="IPR036188">
    <property type="entry name" value="FAD/NAD-bd_sf"/>
</dbReference>
<dbReference type="Gene3D" id="3.50.50.60">
    <property type="entry name" value="FAD/NAD(P)-binding domain"/>
    <property type="match status" value="3"/>
</dbReference>
<dbReference type="EC" id="1.1.3.6" evidence="13"/>
<evidence type="ECO:0000256" key="16">
    <source>
        <dbReference type="SAM" id="MobiDB-lite"/>
    </source>
</evidence>
<dbReference type="EMBL" id="JADKPN010000012">
    <property type="protein sequence ID" value="MBF4765062.1"/>
    <property type="molecule type" value="Genomic_DNA"/>
</dbReference>
<comment type="similarity">
    <text evidence="2">Belongs to the GMC oxidoreductase family.</text>
</comment>
<protein>
    <recommendedName>
        <fullName evidence="14">Cholesterol oxidase</fullName>
        <ecNumber evidence="13">1.1.3.6</ecNumber>
        <ecNumber evidence="11">5.3.3.1</ecNumber>
    </recommendedName>
    <alternativeName>
        <fullName evidence="15">Cholesterol isomerase</fullName>
    </alternativeName>
</protein>
<evidence type="ECO:0000256" key="2">
    <source>
        <dbReference type="ARBA" id="ARBA00010790"/>
    </source>
</evidence>
<feature type="compositionally biased region" description="Low complexity" evidence="16">
    <location>
        <begin position="565"/>
        <end position="578"/>
    </location>
</feature>
<dbReference type="GO" id="GO:0016995">
    <property type="term" value="F:cholesterol oxidase activity"/>
    <property type="evidence" value="ECO:0007669"/>
    <property type="project" value="UniProtKB-EC"/>
</dbReference>
<keyword evidence="6" id="KW-0560">Oxidoreductase</keyword>
<dbReference type="InterPro" id="IPR007867">
    <property type="entry name" value="GMC_OxRtase_C"/>
</dbReference>
<evidence type="ECO:0000256" key="7">
    <source>
        <dbReference type="ARBA" id="ARBA00023098"/>
    </source>
</evidence>
<evidence type="ECO:0000256" key="13">
    <source>
        <dbReference type="ARBA" id="ARBA00049723"/>
    </source>
</evidence>
<proteinExistence type="inferred from homology"/>
<dbReference type="InterPro" id="IPR052542">
    <property type="entry name" value="Cholesterol_Oxidase"/>
</dbReference>
<dbReference type="AlphaFoldDB" id="A0A930VEG7"/>
<accession>A0A930VEG7</accession>
<name>A0A930VEG7_9ACTN</name>
<dbReference type="GO" id="GO:0008203">
    <property type="term" value="P:cholesterol metabolic process"/>
    <property type="evidence" value="ECO:0007669"/>
    <property type="project" value="UniProtKB-KW"/>
</dbReference>
<keyword evidence="10" id="KW-0413">Isomerase</keyword>
<evidence type="ECO:0000256" key="11">
    <source>
        <dbReference type="ARBA" id="ARBA00038856"/>
    </source>
</evidence>
<dbReference type="PANTHER" id="PTHR47470">
    <property type="entry name" value="CHOLESTEROL OXIDASE"/>
    <property type="match status" value="1"/>
</dbReference>
<evidence type="ECO:0000256" key="6">
    <source>
        <dbReference type="ARBA" id="ARBA00023002"/>
    </source>
</evidence>
<keyword evidence="9" id="KW-0753">Steroid metabolism</keyword>
<keyword evidence="4" id="KW-0285">Flavoprotein</keyword>
<dbReference type="GO" id="GO:0004769">
    <property type="term" value="F:steroid Delta-isomerase activity"/>
    <property type="evidence" value="ECO:0007669"/>
    <property type="project" value="UniProtKB-EC"/>
</dbReference>
<dbReference type="SUPFAM" id="SSF51905">
    <property type="entry name" value="FAD/NAD(P)-binding domain"/>
    <property type="match status" value="1"/>
</dbReference>
<gene>
    <name evidence="18" type="ORF">ISU07_18165</name>
</gene>
<dbReference type="Pfam" id="PF05199">
    <property type="entry name" value="GMC_oxred_C"/>
    <property type="match status" value="1"/>
</dbReference>
<feature type="domain" description="Glucose-methanol-choline oxidoreductase C-terminal" evidence="17">
    <location>
        <begin position="468"/>
        <end position="522"/>
    </location>
</feature>
<evidence type="ECO:0000256" key="12">
    <source>
        <dbReference type="ARBA" id="ARBA00049645"/>
    </source>
</evidence>
<organism evidence="18 19">
    <name type="scientific">Nocardioides islandensis</name>
    <dbReference type="NCBI Taxonomy" id="433663"/>
    <lineage>
        <taxon>Bacteria</taxon>
        <taxon>Bacillati</taxon>
        <taxon>Actinomycetota</taxon>
        <taxon>Actinomycetes</taxon>
        <taxon>Propionibacteriales</taxon>
        <taxon>Nocardioidaceae</taxon>
        <taxon>Nocardioides</taxon>
    </lineage>
</organism>
<evidence type="ECO:0000256" key="14">
    <source>
        <dbReference type="ARBA" id="ARBA00049744"/>
    </source>
</evidence>
<feature type="region of interest" description="Disordered" evidence="16">
    <location>
        <begin position="544"/>
        <end position="578"/>
    </location>
</feature>
<evidence type="ECO:0000256" key="15">
    <source>
        <dbReference type="ARBA" id="ARBA00049778"/>
    </source>
</evidence>